<dbReference type="InterPro" id="IPR001927">
    <property type="entry name" value="Na/Gal_symport"/>
</dbReference>
<evidence type="ECO:0000256" key="2">
    <source>
        <dbReference type="SAM" id="Phobius"/>
    </source>
</evidence>
<feature type="transmembrane region" description="Helical" evidence="2">
    <location>
        <begin position="232"/>
        <end position="249"/>
    </location>
</feature>
<dbReference type="NCBIfam" id="TIGR00792">
    <property type="entry name" value="gph"/>
    <property type="match status" value="1"/>
</dbReference>
<sequence>MEPKAKNQKLGFLEKFSYSQLDFAGQLVAQVVGAYLMYFFTDVALLPAAAAGTIMAVARIMDAVGAPVWGTLIDMTNTKWGKARPYFLWLAIPYAAAGILLFWAPDLSTTAKVWYCGIVYIIYGALYLGINAPLTTMLPLITANPDERVVLNSWRMVGSNLGVFIVNSLTLPLVAFFGSGNDVKGFRIFIILFAAVNAGLTLFSFAHTRERVKTPGVERVTLKKGIHAMRGNWPWIIVVAGNFLFWIAQQNRQQGMVYYFTYYFKNKDLVTFFNSISLIQLLGIVAIPLMNKYLSKSRIWALGLATAVLGQIIITVSGLNVPGAVIGWLVGQVGSGIAVSMPFAMLGSAVDFGEWKNGINAAGLLTTIGSAFCMSMGQGVAGYLNGFFLSAFGYVANQTQTAHALLGINIDFNWVTLLVYGAAIIPALMYQKYEKMEDQIGVDLEKTRA</sequence>
<protein>
    <submittedName>
        <fullName evidence="3">Sugar (Glycoside-Pentoside-Hexuronide) transporter</fullName>
    </submittedName>
</protein>
<feature type="transmembrane region" description="Helical" evidence="2">
    <location>
        <begin position="186"/>
        <end position="206"/>
    </location>
</feature>
<dbReference type="SUPFAM" id="SSF103473">
    <property type="entry name" value="MFS general substrate transporter"/>
    <property type="match status" value="1"/>
</dbReference>
<feature type="transmembrane region" description="Helical" evidence="2">
    <location>
        <begin position="299"/>
        <end position="319"/>
    </location>
</feature>
<dbReference type="STRING" id="1505725.GA0061074_11237"/>
<dbReference type="Gene3D" id="1.20.1250.20">
    <property type="entry name" value="MFS general substrate transporter like domains"/>
    <property type="match status" value="1"/>
</dbReference>
<dbReference type="InterPro" id="IPR039672">
    <property type="entry name" value="MFS_2"/>
</dbReference>
<organism evidence="3 4">
    <name type="scientific">Weissella bombi</name>
    <dbReference type="NCBI Taxonomy" id="1505725"/>
    <lineage>
        <taxon>Bacteria</taxon>
        <taxon>Bacillati</taxon>
        <taxon>Bacillota</taxon>
        <taxon>Bacilli</taxon>
        <taxon>Lactobacillales</taxon>
        <taxon>Lactobacillaceae</taxon>
        <taxon>Weissella</taxon>
    </lineage>
</organism>
<name>A0A1C4BKI1_9LACO</name>
<dbReference type="GO" id="GO:0015293">
    <property type="term" value="F:symporter activity"/>
    <property type="evidence" value="ECO:0007669"/>
    <property type="project" value="InterPro"/>
</dbReference>
<evidence type="ECO:0000256" key="1">
    <source>
        <dbReference type="ARBA" id="ARBA00022597"/>
    </source>
</evidence>
<dbReference type="RefSeq" id="WP_092463413.1">
    <property type="nucleotide sequence ID" value="NZ_BJEE01000001.1"/>
</dbReference>
<dbReference type="AlphaFoldDB" id="A0A1C4BKI1"/>
<dbReference type="GO" id="GO:0005886">
    <property type="term" value="C:plasma membrane"/>
    <property type="evidence" value="ECO:0007669"/>
    <property type="project" value="TreeGrafter"/>
</dbReference>
<dbReference type="PANTHER" id="PTHR11328:SF24">
    <property type="entry name" value="MAJOR FACILITATOR SUPERFAMILY (MFS) PROFILE DOMAIN-CONTAINING PROTEIN"/>
    <property type="match status" value="1"/>
</dbReference>
<dbReference type="EMBL" id="FMAO01000012">
    <property type="protein sequence ID" value="SCC07258.1"/>
    <property type="molecule type" value="Genomic_DNA"/>
</dbReference>
<proteinExistence type="predicted"/>
<feature type="transmembrane region" description="Helical" evidence="2">
    <location>
        <begin position="86"/>
        <end position="105"/>
    </location>
</feature>
<keyword evidence="2" id="KW-0812">Transmembrane</keyword>
<evidence type="ECO:0000313" key="4">
    <source>
        <dbReference type="Proteomes" id="UP000199268"/>
    </source>
</evidence>
<feature type="transmembrane region" description="Helical" evidence="2">
    <location>
        <begin position="161"/>
        <end position="180"/>
    </location>
</feature>
<dbReference type="CDD" id="cd17332">
    <property type="entry name" value="MFS_MelB_like"/>
    <property type="match status" value="1"/>
</dbReference>
<feature type="transmembrane region" description="Helical" evidence="2">
    <location>
        <begin position="325"/>
        <end position="350"/>
    </location>
</feature>
<feature type="transmembrane region" description="Helical" evidence="2">
    <location>
        <begin position="46"/>
        <end position="65"/>
    </location>
</feature>
<keyword evidence="4" id="KW-1185">Reference proteome</keyword>
<feature type="transmembrane region" description="Helical" evidence="2">
    <location>
        <begin position="269"/>
        <end position="287"/>
    </location>
</feature>
<evidence type="ECO:0000313" key="3">
    <source>
        <dbReference type="EMBL" id="SCC07258.1"/>
    </source>
</evidence>
<dbReference type="PANTHER" id="PTHR11328">
    <property type="entry name" value="MAJOR FACILITATOR SUPERFAMILY DOMAIN-CONTAINING PROTEIN"/>
    <property type="match status" value="1"/>
</dbReference>
<dbReference type="GO" id="GO:0008643">
    <property type="term" value="P:carbohydrate transport"/>
    <property type="evidence" value="ECO:0007669"/>
    <property type="project" value="InterPro"/>
</dbReference>
<feature type="transmembrane region" description="Helical" evidence="2">
    <location>
        <begin position="117"/>
        <end position="141"/>
    </location>
</feature>
<keyword evidence="2" id="KW-1133">Transmembrane helix</keyword>
<gene>
    <name evidence="3" type="ORF">GA0061074_11237</name>
</gene>
<dbReference type="Pfam" id="PF13347">
    <property type="entry name" value="MFS_2"/>
    <property type="match status" value="1"/>
</dbReference>
<dbReference type="OrthoDB" id="9764596at2"/>
<keyword evidence="1" id="KW-0762">Sugar transport</keyword>
<keyword evidence="2" id="KW-0472">Membrane</keyword>
<accession>A0A1C4BKI1</accession>
<reference evidence="4" key="1">
    <citation type="submission" date="2016-08" db="EMBL/GenBank/DDBJ databases">
        <authorList>
            <person name="Varghese N."/>
            <person name="Submissions Spin"/>
        </authorList>
    </citation>
    <scope>NUCLEOTIDE SEQUENCE [LARGE SCALE GENOMIC DNA]</scope>
    <source>
        <strain evidence="4">R-53094</strain>
    </source>
</reference>
<dbReference type="GO" id="GO:0006814">
    <property type="term" value="P:sodium ion transport"/>
    <property type="evidence" value="ECO:0007669"/>
    <property type="project" value="InterPro"/>
</dbReference>
<keyword evidence="1" id="KW-0813">Transport</keyword>
<dbReference type="InterPro" id="IPR036259">
    <property type="entry name" value="MFS_trans_sf"/>
</dbReference>
<dbReference type="Proteomes" id="UP000199268">
    <property type="component" value="Unassembled WGS sequence"/>
</dbReference>
<feature type="transmembrane region" description="Helical" evidence="2">
    <location>
        <begin position="412"/>
        <end position="430"/>
    </location>
</feature>